<comment type="caution">
    <text evidence="1">The sequence shown here is derived from an EMBL/GenBank/DDBJ whole genome shotgun (WGS) entry which is preliminary data.</text>
</comment>
<keyword evidence="2" id="KW-1185">Reference proteome</keyword>
<dbReference type="Gene3D" id="3.40.390.10">
    <property type="entry name" value="Collagenase (Catalytic Domain)"/>
    <property type="match status" value="1"/>
</dbReference>
<sequence length="142" mass="15634">MGGDLQENIVAAENNALRDETQATVTYVSACNWDGYQETDGVWRNVDLAGTTTGSTPCQSWENGVVQSQCDQYYINLDGPEIRLGDNDEIDETQTACHELGHAVGLTHGGDDCTISTGQTPPTELKYRRFGSHHKDHINGWF</sequence>
<proteinExistence type="predicted"/>
<dbReference type="InterPro" id="IPR024079">
    <property type="entry name" value="MetalloPept_cat_dom_sf"/>
</dbReference>
<name>A0ABQ3HGN4_9ACTN</name>
<gene>
    <name evidence="1" type="ORF">GCM10011376_13920</name>
</gene>
<evidence type="ECO:0000313" key="1">
    <source>
        <dbReference type="EMBL" id="GHE16782.1"/>
    </source>
</evidence>
<evidence type="ECO:0000313" key="2">
    <source>
        <dbReference type="Proteomes" id="UP000597341"/>
    </source>
</evidence>
<dbReference type="EMBL" id="BNAD01000003">
    <property type="protein sequence ID" value="GHE16782.1"/>
    <property type="molecule type" value="Genomic_DNA"/>
</dbReference>
<organism evidence="1 2">
    <name type="scientific">Nocardioides flavus</name>
    <name type="common">ex Wang et al. 2016</name>
    <dbReference type="NCBI Taxonomy" id="2058780"/>
    <lineage>
        <taxon>Bacteria</taxon>
        <taxon>Bacillati</taxon>
        <taxon>Actinomycetota</taxon>
        <taxon>Actinomycetes</taxon>
        <taxon>Propionibacteriales</taxon>
        <taxon>Nocardioidaceae</taxon>
        <taxon>Nocardioides</taxon>
    </lineage>
</organism>
<dbReference type="RefSeq" id="WP_191278693.1">
    <property type="nucleotide sequence ID" value="NZ_BNAD01000003.1"/>
</dbReference>
<evidence type="ECO:0008006" key="3">
    <source>
        <dbReference type="Google" id="ProtNLM"/>
    </source>
</evidence>
<dbReference type="Proteomes" id="UP000597341">
    <property type="component" value="Unassembled WGS sequence"/>
</dbReference>
<dbReference type="SUPFAM" id="SSF55486">
    <property type="entry name" value="Metalloproteases ('zincins'), catalytic domain"/>
    <property type="match status" value="1"/>
</dbReference>
<accession>A0ABQ3HGN4</accession>
<protein>
    <recommendedName>
        <fullName evidence="3">Matrixin</fullName>
    </recommendedName>
</protein>
<reference evidence="2" key="1">
    <citation type="journal article" date="2019" name="Int. J. Syst. Evol. Microbiol.">
        <title>The Global Catalogue of Microorganisms (GCM) 10K type strain sequencing project: providing services to taxonomists for standard genome sequencing and annotation.</title>
        <authorList>
            <consortium name="The Broad Institute Genomics Platform"/>
            <consortium name="The Broad Institute Genome Sequencing Center for Infectious Disease"/>
            <person name="Wu L."/>
            <person name="Ma J."/>
        </authorList>
    </citation>
    <scope>NUCLEOTIDE SEQUENCE [LARGE SCALE GENOMIC DNA]</scope>
    <source>
        <strain evidence="2">CGMCC 1.12791</strain>
    </source>
</reference>